<comment type="caution">
    <text evidence="2">The sequence shown here is derived from an EMBL/GenBank/DDBJ whole genome shotgun (WGS) entry which is preliminary data.</text>
</comment>
<reference evidence="2" key="1">
    <citation type="submission" date="2021-02" db="EMBL/GenBank/DDBJ databases">
        <title>Genome sequence Cadophora malorum strain M34.</title>
        <authorList>
            <person name="Stefanovic E."/>
            <person name="Vu D."/>
            <person name="Scully C."/>
            <person name="Dijksterhuis J."/>
            <person name="Roader J."/>
            <person name="Houbraken J."/>
        </authorList>
    </citation>
    <scope>NUCLEOTIDE SEQUENCE</scope>
    <source>
        <strain evidence="2">M34</strain>
    </source>
</reference>
<feature type="region of interest" description="Disordered" evidence="1">
    <location>
        <begin position="1"/>
        <end position="32"/>
    </location>
</feature>
<sequence length="655" mass="72890">MASTIDHTRQISSTSHYPDTKRRRVQVSDATSYDGPMDGLSLIPHTYQSSRIGAPPLMLLPLASSEIDERSELYLKYNAPQTQEDIDRILRKYDIEVYCKDLYLRYVEDTPASEARPTLLIQTTKDSVFNAAKQRKCVAELYEMLRGMKVSGGTSMITVEMIGYKFWAPKEITLVESDNPFHKVWESKLQEMFLKLLDTPMALRGKILSVDLVRLGHNLEDRNINPIVVSITTDWSVDPPQYETVERAMILALSEAGFDEVEIEFERGHLPLGVTEAPQLKMLTSKEASCPFIRPGSSISCGIARNSDQSTSPTFTGTIGVILELHKPGSNKVEATIALTNHHVVRTGLPGFTAPSEAEIRKLVWPPATLNSVCSRLDKYGYWAPPEKFGLGKDVLPVLFRSPSQKVLSFTLEEAKKLLEERSKQKPGPNMNAASKARYDGQLQEITTLVEKLEDPKYPVQQLGSILYSGGLNRKHCEGGRLDVAGVLLEGTVLINSSNDISHKADRWTYLHAPSSDSITEIDDAFGKNWEDKEEDTPNTHTVREVYKIGTVTGCSHGVISPRKCSNVILVTDESKHSWSYEITAVGAKGLTAAPFSWKGDSGSAVFDQFGRWLGLLYGGQVKLGTDRLLTYVIPAWAIIDDIKSFSKLECRLKS</sequence>
<keyword evidence="3" id="KW-1185">Reference proteome</keyword>
<organism evidence="2 3">
    <name type="scientific">Cadophora malorum</name>
    <dbReference type="NCBI Taxonomy" id="108018"/>
    <lineage>
        <taxon>Eukaryota</taxon>
        <taxon>Fungi</taxon>
        <taxon>Dikarya</taxon>
        <taxon>Ascomycota</taxon>
        <taxon>Pezizomycotina</taxon>
        <taxon>Leotiomycetes</taxon>
        <taxon>Helotiales</taxon>
        <taxon>Ploettnerulaceae</taxon>
        <taxon>Cadophora</taxon>
    </lineage>
</organism>
<name>A0A8H7WEA7_9HELO</name>
<accession>A0A8H7WEA7</accession>
<evidence type="ECO:0000313" key="3">
    <source>
        <dbReference type="Proteomes" id="UP000664132"/>
    </source>
</evidence>
<proteinExistence type="predicted"/>
<dbReference type="OrthoDB" id="5424209at2759"/>
<dbReference type="Proteomes" id="UP000664132">
    <property type="component" value="Unassembled WGS sequence"/>
</dbReference>
<evidence type="ECO:0000313" key="2">
    <source>
        <dbReference type="EMBL" id="KAG4423229.1"/>
    </source>
</evidence>
<feature type="compositionally biased region" description="Polar residues" evidence="1">
    <location>
        <begin position="1"/>
        <end position="17"/>
    </location>
</feature>
<evidence type="ECO:0000256" key="1">
    <source>
        <dbReference type="SAM" id="MobiDB-lite"/>
    </source>
</evidence>
<protein>
    <submittedName>
        <fullName evidence="2">Uncharacterized protein</fullName>
    </submittedName>
</protein>
<dbReference type="EMBL" id="JAFJYH010000037">
    <property type="protein sequence ID" value="KAG4423229.1"/>
    <property type="molecule type" value="Genomic_DNA"/>
</dbReference>
<dbReference type="AlphaFoldDB" id="A0A8H7WEA7"/>
<gene>
    <name evidence="2" type="ORF">IFR04_003595</name>
</gene>